<accession>A0A8C3WAT4</accession>
<sequence>VPVFLIHSSVDGRLGCFHILAIVNSAAMNIGVLISFQIRVFIFSRYVPRSGIARSYGGSIFRFLRNCHSGCSDL</sequence>
<dbReference type="GeneTree" id="ENSGT01090000260374"/>
<dbReference type="Ensembl" id="ENSCWAT00000014605.1">
    <property type="protein sequence ID" value="ENSCWAP00000013446.1"/>
    <property type="gene ID" value="ENSCWAG00000010466.1"/>
</dbReference>
<keyword evidence="1" id="KW-0472">Membrane</keyword>
<keyword evidence="1" id="KW-0812">Transmembrane</keyword>
<protein>
    <submittedName>
        <fullName evidence="2">Uncharacterized protein</fullName>
    </submittedName>
</protein>
<proteinExistence type="predicted"/>
<organism evidence="2 3">
    <name type="scientific">Catagonus wagneri</name>
    <name type="common">Chacoan peccary</name>
    <dbReference type="NCBI Taxonomy" id="51154"/>
    <lineage>
        <taxon>Eukaryota</taxon>
        <taxon>Metazoa</taxon>
        <taxon>Chordata</taxon>
        <taxon>Craniata</taxon>
        <taxon>Vertebrata</taxon>
        <taxon>Euteleostomi</taxon>
        <taxon>Mammalia</taxon>
        <taxon>Eutheria</taxon>
        <taxon>Laurasiatheria</taxon>
        <taxon>Artiodactyla</taxon>
        <taxon>Suina</taxon>
        <taxon>Tayassuidae</taxon>
        <taxon>Catagonus</taxon>
    </lineage>
</organism>
<name>A0A8C3WAT4_9CETA</name>
<evidence type="ECO:0000313" key="2">
    <source>
        <dbReference type="Ensembl" id="ENSCWAP00000013446.1"/>
    </source>
</evidence>
<keyword evidence="1" id="KW-1133">Transmembrane helix</keyword>
<feature type="transmembrane region" description="Helical" evidence="1">
    <location>
        <begin position="17"/>
        <end position="42"/>
    </location>
</feature>
<evidence type="ECO:0000256" key="1">
    <source>
        <dbReference type="SAM" id="Phobius"/>
    </source>
</evidence>
<keyword evidence="3" id="KW-1185">Reference proteome</keyword>
<evidence type="ECO:0000313" key="3">
    <source>
        <dbReference type="Proteomes" id="UP000694540"/>
    </source>
</evidence>
<reference evidence="2" key="2">
    <citation type="submission" date="2025-09" db="UniProtKB">
        <authorList>
            <consortium name="Ensembl"/>
        </authorList>
    </citation>
    <scope>IDENTIFICATION</scope>
</reference>
<dbReference type="AlphaFoldDB" id="A0A8C3WAT4"/>
<reference evidence="2" key="1">
    <citation type="submission" date="2025-08" db="UniProtKB">
        <authorList>
            <consortium name="Ensembl"/>
        </authorList>
    </citation>
    <scope>IDENTIFICATION</scope>
</reference>
<dbReference type="Proteomes" id="UP000694540">
    <property type="component" value="Unplaced"/>
</dbReference>